<name>A0A6C0H6G1_9ZZZZ</name>
<evidence type="ECO:0000313" key="1">
    <source>
        <dbReference type="EMBL" id="QHT75806.1"/>
    </source>
</evidence>
<dbReference type="AlphaFoldDB" id="A0A6C0H6G1"/>
<dbReference type="EMBL" id="MN739882">
    <property type="protein sequence ID" value="QHT75806.1"/>
    <property type="molecule type" value="Genomic_DNA"/>
</dbReference>
<reference evidence="1" key="1">
    <citation type="journal article" date="2020" name="Nature">
        <title>Giant virus diversity and host interactions through global metagenomics.</title>
        <authorList>
            <person name="Schulz F."/>
            <person name="Roux S."/>
            <person name="Paez-Espino D."/>
            <person name="Jungbluth S."/>
            <person name="Walsh D.A."/>
            <person name="Denef V.J."/>
            <person name="McMahon K.D."/>
            <person name="Konstantinidis K.T."/>
            <person name="Eloe-Fadrosh E.A."/>
            <person name="Kyrpides N.C."/>
            <person name="Woyke T."/>
        </authorList>
    </citation>
    <scope>NUCLEOTIDE SEQUENCE</scope>
    <source>
        <strain evidence="1">GVMAG-M-3300023179-71</strain>
    </source>
</reference>
<organism evidence="1">
    <name type="scientific">viral metagenome</name>
    <dbReference type="NCBI Taxonomy" id="1070528"/>
    <lineage>
        <taxon>unclassified sequences</taxon>
        <taxon>metagenomes</taxon>
        <taxon>organismal metagenomes</taxon>
    </lineage>
</organism>
<accession>A0A6C0H6G1</accession>
<sequence>MRQKYLCKLRKNPNKCLKNPSQKKVKFLKMISIKKSMTEE</sequence>
<proteinExistence type="predicted"/>
<protein>
    <submittedName>
        <fullName evidence="1">Uncharacterized protein</fullName>
    </submittedName>
</protein>